<feature type="transmembrane region" description="Helical" evidence="6">
    <location>
        <begin position="29"/>
        <end position="55"/>
    </location>
</feature>
<dbReference type="GO" id="GO:0005886">
    <property type="term" value="C:plasma membrane"/>
    <property type="evidence" value="ECO:0007669"/>
    <property type="project" value="UniProtKB-SubCell"/>
</dbReference>
<evidence type="ECO:0000313" key="7">
    <source>
        <dbReference type="EMBL" id="OGZ19696.1"/>
    </source>
</evidence>
<keyword evidence="2" id="KW-1003">Cell membrane</keyword>
<evidence type="ECO:0000256" key="4">
    <source>
        <dbReference type="ARBA" id="ARBA00022989"/>
    </source>
</evidence>
<evidence type="ECO:0000256" key="3">
    <source>
        <dbReference type="ARBA" id="ARBA00022692"/>
    </source>
</evidence>
<proteinExistence type="predicted"/>
<feature type="transmembrane region" description="Helical" evidence="6">
    <location>
        <begin position="305"/>
        <end position="326"/>
    </location>
</feature>
<dbReference type="AlphaFoldDB" id="A0A1G2E1F5"/>
<keyword evidence="5 6" id="KW-0472">Membrane</keyword>
<dbReference type="Pfam" id="PF03706">
    <property type="entry name" value="LPG_synthase_TM"/>
    <property type="match status" value="1"/>
</dbReference>
<feature type="transmembrane region" description="Helical" evidence="6">
    <location>
        <begin position="155"/>
        <end position="173"/>
    </location>
</feature>
<name>A0A1G2E1F5_9BACT</name>
<evidence type="ECO:0000256" key="5">
    <source>
        <dbReference type="ARBA" id="ARBA00023136"/>
    </source>
</evidence>
<feature type="transmembrane region" description="Helical" evidence="6">
    <location>
        <begin position="76"/>
        <end position="95"/>
    </location>
</feature>
<organism evidence="7 8">
    <name type="scientific">Candidatus Nealsonbacteria bacterium RIFCSPHIGHO2_01_FULL_43_31</name>
    <dbReference type="NCBI Taxonomy" id="1801665"/>
    <lineage>
        <taxon>Bacteria</taxon>
        <taxon>Candidatus Nealsoniibacteriota</taxon>
    </lineage>
</organism>
<dbReference type="Proteomes" id="UP000178721">
    <property type="component" value="Unassembled WGS sequence"/>
</dbReference>
<dbReference type="PANTHER" id="PTHR40277:SF1">
    <property type="entry name" value="BLL5419 PROTEIN"/>
    <property type="match status" value="1"/>
</dbReference>
<feature type="transmembrane region" description="Helical" evidence="6">
    <location>
        <begin position="277"/>
        <end position="298"/>
    </location>
</feature>
<feature type="transmembrane region" description="Helical" evidence="6">
    <location>
        <begin position="217"/>
        <end position="242"/>
    </location>
</feature>
<feature type="transmembrane region" description="Helical" evidence="6">
    <location>
        <begin position="128"/>
        <end position="148"/>
    </location>
</feature>
<feature type="transmembrane region" description="Helical" evidence="6">
    <location>
        <begin position="249"/>
        <end position="271"/>
    </location>
</feature>
<dbReference type="InterPro" id="IPR022791">
    <property type="entry name" value="L-PG_synthase/AglD"/>
</dbReference>
<evidence type="ECO:0000256" key="6">
    <source>
        <dbReference type="SAM" id="Phobius"/>
    </source>
</evidence>
<evidence type="ECO:0008006" key="9">
    <source>
        <dbReference type="Google" id="ProtNLM"/>
    </source>
</evidence>
<protein>
    <recommendedName>
        <fullName evidence="9">TIGR00374 family protein</fullName>
    </recommendedName>
</protein>
<evidence type="ECO:0000313" key="8">
    <source>
        <dbReference type="Proteomes" id="UP000178721"/>
    </source>
</evidence>
<reference evidence="7 8" key="1">
    <citation type="journal article" date="2016" name="Nat. Commun.">
        <title>Thousands of microbial genomes shed light on interconnected biogeochemical processes in an aquifer system.</title>
        <authorList>
            <person name="Anantharaman K."/>
            <person name="Brown C.T."/>
            <person name="Hug L.A."/>
            <person name="Sharon I."/>
            <person name="Castelle C.J."/>
            <person name="Probst A.J."/>
            <person name="Thomas B.C."/>
            <person name="Singh A."/>
            <person name="Wilkins M.J."/>
            <person name="Karaoz U."/>
            <person name="Brodie E.L."/>
            <person name="Williams K.H."/>
            <person name="Hubbard S.S."/>
            <person name="Banfield J.F."/>
        </authorList>
    </citation>
    <scope>NUCLEOTIDE SEQUENCE [LARGE SCALE GENOMIC DNA]</scope>
</reference>
<evidence type="ECO:0000256" key="2">
    <source>
        <dbReference type="ARBA" id="ARBA00022475"/>
    </source>
</evidence>
<gene>
    <name evidence="7" type="ORF">A2654_01635</name>
</gene>
<dbReference type="NCBIfam" id="TIGR00374">
    <property type="entry name" value="flippase-like domain"/>
    <property type="match status" value="1"/>
</dbReference>
<keyword evidence="4 6" id="KW-1133">Transmembrane helix</keyword>
<dbReference type="EMBL" id="MHMA01000038">
    <property type="protein sequence ID" value="OGZ19696.1"/>
    <property type="molecule type" value="Genomic_DNA"/>
</dbReference>
<dbReference type="PANTHER" id="PTHR40277">
    <property type="entry name" value="BLL5419 PROTEIN"/>
    <property type="match status" value="1"/>
</dbReference>
<comment type="caution">
    <text evidence="7">The sequence shown here is derived from an EMBL/GenBank/DDBJ whole genome shotgun (WGS) entry which is preliminary data.</text>
</comment>
<evidence type="ECO:0000256" key="1">
    <source>
        <dbReference type="ARBA" id="ARBA00004651"/>
    </source>
</evidence>
<accession>A0A1G2E1F5</accession>
<sequence length="336" mass="38060">MKKVLFFLISLLVGIGLLAWTTNFIGWEKIILAFKVFSFRAGMIVLSLTVLANLVRSWRWQTILRNQGYRVPIFRVLEYYLSGNALAFFMPMVIFGGEIFRGYDLKEKYAMPWSKSIASVVIDRISEFTIYTVATILGLVFFVANANLPSYRIDIIIFSVFFLIIALIGLFYFKSFKKESIVRFFLKKFNAQKLDGAETAIEVEKEIFRYFKPNKKIMWQGFGLSFLAELIFLARTFLLILFLGKNISVFSAVSIGAFSSLALILPIPAALGSHDFVQSFVFTALGLGAGTGAAYVLVIRGAEMILALAGLFFFFRLGIHFLQSFLLEKIGKLFNH</sequence>
<comment type="subcellular location">
    <subcellularLocation>
        <location evidence="1">Cell membrane</location>
        <topology evidence="1">Multi-pass membrane protein</topology>
    </subcellularLocation>
</comment>
<keyword evidence="3 6" id="KW-0812">Transmembrane</keyword>